<evidence type="ECO:0000313" key="2">
    <source>
        <dbReference type="EMBL" id="SMC71566.1"/>
    </source>
</evidence>
<dbReference type="EMBL" id="FWXY01000008">
    <property type="protein sequence ID" value="SMC71566.1"/>
    <property type="molecule type" value="Genomic_DNA"/>
</dbReference>
<dbReference type="STRING" id="1121400.SAMN02746065_10849"/>
<organism evidence="2 3">
    <name type="scientific">Desulfocicer vacuolatum DSM 3385</name>
    <dbReference type="NCBI Taxonomy" id="1121400"/>
    <lineage>
        <taxon>Bacteria</taxon>
        <taxon>Pseudomonadati</taxon>
        <taxon>Thermodesulfobacteriota</taxon>
        <taxon>Desulfobacteria</taxon>
        <taxon>Desulfobacterales</taxon>
        <taxon>Desulfobacteraceae</taxon>
        <taxon>Desulfocicer</taxon>
    </lineage>
</organism>
<proteinExistence type="predicted"/>
<dbReference type="Proteomes" id="UP000192418">
    <property type="component" value="Unassembled WGS sequence"/>
</dbReference>
<keyword evidence="3" id="KW-1185">Reference proteome</keyword>
<sequence>MGLMDFLKKKKEDKGPDPLSGLTLDTLKKGYYLDYDMKTWEVMAANTYDWGNRDITYEWQLQCHDDTLFLEMENDDEMFWSISRKVALRKLDQRIITTLKNGGDPPETLPFEGEVFYLEETAGGHFYANGTTQGREMIQWCYEDDSGTRYLTIEQWGETEFELYLGKKVEEYQFSDILPSGQSEI</sequence>
<gene>
    <name evidence="2" type="ORF">SAMN02746065_10849</name>
</gene>
<evidence type="ECO:0000259" key="1">
    <source>
        <dbReference type="Pfam" id="PF13785"/>
    </source>
</evidence>
<reference evidence="2 3" key="1">
    <citation type="submission" date="2017-04" db="EMBL/GenBank/DDBJ databases">
        <authorList>
            <person name="Afonso C.L."/>
            <person name="Miller P.J."/>
            <person name="Scott M.A."/>
            <person name="Spackman E."/>
            <person name="Goraichik I."/>
            <person name="Dimitrov K.M."/>
            <person name="Suarez D.L."/>
            <person name="Swayne D.E."/>
        </authorList>
    </citation>
    <scope>NUCLEOTIDE SEQUENCE [LARGE SCALE GENOMIC DNA]</scope>
    <source>
        <strain evidence="2 3">DSM 3385</strain>
    </source>
</reference>
<accession>A0A1W2BFC4</accession>
<protein>
    <recommendedName>
        <fullName evidence="1">DUF4178 domain-containing protein</fullName>
    </recommendedName>
</protein>
<dbReference type="AlphaFoldDB" id="A0A1W2BFC4"/>
<dbReference type="Pfam" id="PF13785">
    <property type="entry name" value="DUF4178"/>
    <property type="match status" value="1"/>
</dbReference>
<name>A0A1W2BFC4_9BACT</name>
<feature type="domain" description="DUF4178" evidence="1">
    <location>
        <begin position="29"/>
        <end position="170"/>
    </location>
</feature>
<evidence type="ECO:0000313" key="3">
    <source>
        <dbReference type="Proteomes" id="UP000192418"/>
    </source>
</evidence>
<dbReference type="InterPro" id="IPR025235">
    <property type="entry name" value="DUF4178"/>
</dbReference>